<dbReference type="PANTHER" id="PTHR40065:SF3">
    <property type="entry name" value="RNA-BINDING PROTEIN YHBY"/>
    <property type="match status" value="1"/>
</dbReference>
<organism evidence="4 5">
    <name type="scientific">Oenococcus alcoholitolerans</name>
    <dbReference type="NCBI Taxonomy" id="931074"/>
    <lineage>
        <taxon>Bacteria</taxon>
        <taxon>Bacillati</taxon>
        <taxon>Bacillota</taxon>
        <taxon>Bacilli</taxon>
        <taxon>Lactobacillales</taxon>
        <taxon>Lactobacillaceae</taxon>
        <taxon>Oenococcus</taxon>
    </lineage>
</organism>
<dbReference type="Gene3D" id="3.30.110.60">
    <property type="entry name" value="YhbY-like"/>
    <property type="match status" value="1"/>
</dbReference>
<comment type="caution">
    <text evidence="4">The sequence shown here is derived from an EMBL/GenBank/DDBJ whole genome shotgun (WGS) entry which is preliminary data.</text>
</comment>
<dbReference type="SUPFAM" id="SSF75471">
    <property type="entry name" value="YhbY-like"/>
    <property type="match status" value="1"/>
</dbReference>
<reference evidence="4 5" key="1">
    <citation type="journal article" date="2014" name="Antonie Van Leeuwenhoek">
        <title>Oenococcus alcoholitolerans sp. nov., a lactic acid bacteria isolated from cachaca and ethanol fermentation processes.</title>
        <authorList>
            <person name="Badotti F."/>
            <person name="Moreira A.P."/>
            <person name="Tonon L.A."/>
            <person name="de Lucena B.T."/>
            <person name="Gomes Fde C."/>
            <person name="Kruger R."/>
            <person name="Thompson C.C."/>
            <person name="de Morais M.A.Jr."/>
            <person name="Rosa C.A."/>
            <person name="Thompson F.L."/>
        </authorList>
    </citation>
    <scope>NUCLEOTIDE SEQUENCE [LARGE SCALE GENOMIC DNA]</scope>
    <source>
        <strain evidence="4 5">UFRJ-M7.2.18</strain>
    </source>
</reference>
<dbReference type="PANTHER" id="PTHR40065">
    <property type="entry name" value="RNA-BINDING PROTEIN YHBY"/>
    <property type="match status" value="1"/>
</dbReference>
<proteinExistence type="predicted"/>
<evidence type="ECO:0000259" key="3">
    <source>
        <dbReference type="PROSITE" id="PS51295"/>
    </source>
</evidence>
<dbReference type="EMBL" id="AXCV01000142">
    <property type="protein sequence ID" value="KGO31963.1"/>
    <property type="molecule type" value="Genomic_DNA"/>
</dbReference>
<evidence type="ECO:0000313" key="5">
    <source>
        <dbReference type="Proteomes" id="UP000030023"/>
    </source>
</evidence>
<dbReference type="InterPro" id="IPR001890">
    <property type="entry name" value="RNA-binding_CRM"/>
</dbReference>
<gene>
    <name evidence="4" type="ORF">Q757_03925</name>
</gene>
<feature type="domain" description="CRM" evidence="3">
    <location>
        <begin position="35"/>
        <end position="131"/>
    </location>
</feature>
<dbReference type="Proteomes" id="UP000030023">
    <property type="component" value="Unassembled WGS sequence"/>
</dbReference>
<evidence type="ECO:0000256" key="1">
    <source>
        <dbReference type="ARBA" id="ARBA00022884"/>
    </source>
</evidence>
<evidence type="ECO:0000313" key="4">
    <source>
        <dbReference type="EMBL" id="KGO31963.1"/>
    </source>
</evidence>
<protein>
    <submittedName>
        <fullName evidence="4">RNA-binding protein</fullName>
    </submittedName>
</protein>
<accession>A0ABR4XRE4</accession>
<keyword evidence="5" id="KW-1185">Reference proteome</keyword>
<name>A0ABR4XRE4_9LACO</name>
<keyword evidence="1 2" id="KW-0694">RNA-binding</keyword>
<dbReference type="InterPro" id="IPR035920">
    <property type="entry name" value="YhbY-like_sf"/>
</dbReference>
<dbReference type="PROSITE" id="PS51295">
    <property type="entry name" value="CRM"/>
    <property type="match status" value="1"/>
</dbReference>
<dbReference type="InterPro" id="IPR051925">
    <property type="entry name" value="RNA-binding_domain"/>
</dbReference>
<dbReference type="Pfam" id="PF01985">
    <property type="entry name" value="CRS1_YhbY"/>
    <property type="match status" value="1"/>
</dbReference>
<evidence type="ECO:0000256" key="2">
    <source>
        <dbReference type="PROSITE-ProRule" id="PRU00626"/>
    </source>
</evidence>
<sequence length="139" mass="15973">MDKFHRSAEIKLNIPDQLGFFAQKERNLVRIKTMEILTGKQKRYLRAQGNKLPSIFTVGKNGLSKIWLQEVIAALDQRELVKVGLQQSSEVTADQLIDFIHKNSRITVIQKLGRTLLLYLPSKKEENRRLSMEVGKLAN</sequence>
<dbReference type="SMART" id="SM01103">
    <property type="entry name" value="CRS1_YhbY"/>
    <property type="match status" value="1"/>
</dbReference>